<dbReference type="Proteomes" id="UP000821845">
    <property type="component" value="Chromosome 3"/>
</dbReference>
<reference evidence="1" key="1">
    <citation type="submission" date="2020-05" db="EMBL/GenBank/DDBJ databases">
        <title>Large-scale comparative analyses of tick genomes elucidate their genetic diversity and vector capacities.</title>
        <authorList>
            <person name="Jia N."/>
            <person name="Wang J."/>
            <person name="Shi W."/>
            <person name="Du L."/>
            <person name="Sun Y."/>
            <person name="Zhan W."/>
            <person name="Jiang J."/>
            <person name="Wang Q."/>
            <person name="Zhang B."/>
            <person name="Ji P."/>
            <person name="Sakyi L.B."/>
            <person name="Cui X."/>
            <person name="Yuan T."/>
            <person name="Jiang B."/>
            <person name="Yang W."/>
            <person name="Lam T.T.-Y."/>
            <person name="Chang Q."/>
            <person name="Ding S."/>
            <person name="Wang X."/>
            <person name="Zhu J."/>
            <person name="Ruan X."/>
            <person name="Zhao L."/>
            <person name="Wei J."/>
            <person name="Que T."/>
            <person name="Du C."/>
            <person name="Cheng J."/>
            <person name="Dai P."/>
            <person name="Han X."/>
            <person name="Huang E."/>
            <person name="Gao Y."/>
            <person name="Liu J."/>
            <person name="Shao H."/>
            <person name="Ye R."/>
            <person name="Li L."/>
            <person name="Wei W."/>
            <person name="Wang X."/>
            <person name="Wang C."/>
            <person name="Yang T."/>
            <person name="Huo Q."/>
            <person name="Li W."/>
            <person name="Guo W."/>
            <person name="Chen H."/>
            <person name="Zhou L."/>
            <person name="Ni X."/>
            <person name="Tian J."/>
            <person name="Zhou Y."/>
            <person name="Sheng Y."/>
            <person name="Liu T."/>
            <person name="Pan Y."/>
            <person name="Xia L."/>
            <person name="Li J."/>
            <person name="Zhao F."/>
            <person name="Cao W."/>
        </authorList>
    </citation>
    <scope>NUCLEOTIDE SEQUENCE</scope>
    <source>
        <strain evidence="1">Hyas-2018</strain>
    </source>
</reference>
<name>A0ACB7SSR3_HYAAI</name>
<comment type="caution">
    <text evidence="1">The sequence shown here is derived from an EMBL/GenBank/DDBJ whole genome shotgun (WGS) entry which is preliminary data.</text>
</comment>
<organism evidence="1 2">
    <name type="scientific">Hyalomma asiaticum</name>
    <name type="common">Tick</name>
    <dbReference type="NCBI Taxonomy" id="266040"/>
    <lineage>
        <taxon>Eukaryota</taxon>
        <taxon>Metazoa</taxon>
        <taxon>Ecdysozoa</taxon>
        <taxon>Arthropoda</taxon>
        <taxon>Chelicerata</taxon>
        <taxon>Arachnida</taxon>
        <taxon>Acari</taxon>
        <taxon>Parasitiformes</taxon>
        <taxon>Ixodida</taxon>
        <taxon>Ixodoidea</taxon>
        <taxon>Ixodidae</taxon>
        <taxon>Hyalomminae</taxon>
        <taxon>Hyalomma</taxon>
    </lineage>
</organism>
<accession>A0ACB7SSR3</accession>
<evidence type="ECO:0000313" key="2">
    <source>
        <dbReference type="Proteomes" id="UP000821845"/>
    </source>
</evidence>
<dbReference type="EMBL" id="CM023483">
    <property type="protein sequence ID" value="KAH6937091.1"/>
    <property type="molecule type" value="Genomic_DNA"/>
</dbReference>
<keyword evidence="2" id="KW-1185">Reference proteome</keyword>
<proteinExistence type="predicted"/>
<sequence>MFPLPHKKLSKEQETTWRRLQTNLFLNSVVHSRMFPTQFLPSCTLCDERATPNQILWGWKEDLSPLELGEVLFPDYWEALMRSSDPDTQEQVVKRSLEVASRLDLLAI</sequence>
<gene>
    <name evidence="1" type="ORF">HPB50_025527</name>
</gene>
<evidence type="ECO:0000313" key="1">
    <source>
        <dbReference type="EMBL" id="KAH6937091.1"/>
    </source>
</evidence>
<protein>
    <submittedName>
        <fullName evidence="1">Uncharacterized protein</fullName>
    </submittedName>
</protein>